<keyword evidence="2" id="KW-0819">tRNA processing</keyword>
<evidence type="ECO:0000256" key="1">
    <source>
        <dbReference type="ARBA" id="ARBA00004604"/>
    </source>
</evidence>
<dbReference type="GO" id="GO:0000172">
    <property type="term" value="C:ribonuclease MRP complex"/>
    <property type="evidence" value="ECO:0007669"/>
    <property type="project" value="InterPro"/>
</dbReference>
<comment type="caution">
    <text evidence="4">The sequence shown here is derived from an EMBL/GenBank/DDBJ whole genome shotgun (WGS) entry which is preliminary data.</text>
</comment>
<dbReference type="OrthoDB" id="416729at2759"/>
<dbReference type="PANTHER" id="PTHR15314:SF1">
    <property type="entry name" value="RIBONUCLEASE P PROTEIN SUBUNIT P20"/>
    <property type="match status" value="1"/>
</dbReference>
<organism evidence="4 6">
    <name type="scientific">Didymodactylos carnosus</name>
    <dbReference type="NCBI Taxonomy" id="1234261"/>
    <lineage>
        <taxon>Eukaryota</taxon>
        <taxon>Metazoa</taxon>
        <taxon>Spiralia</taxon>
        <taxon>Gnathifera</taxon>
        <taxon>Rotifera</taxon>
        <taxon>Eurotatoria</taxon>
        <taxon>Bdelloidea</taxon>
        <taxon>Philodinida</taxon>
        <taxon>Philodinidae</taxon>
        <taxon>Didymodactylos</taxon>
    </lineage>
</organism>
<evidence type="ECO:0000256" key="2">
    <source>
        <dbReference type="ARBA" id="ARBA00022694"/>
    </source>
</evidence>
<evidence type="ECO:0000313" key="4">
    <source>
        <dbReference type="EMBL" id="CAF0843105.1"/>
    </source>
</evidence>
<dbReference type="AlphaFoldDB" id="A0A813VHD7"/>
<evidence type="ECO:0000256" key="3">
    <source>
        <dbReference type="ARBA" id="ARBA00023242"/>
    </source>
</evidence>
<evidence type="ECO:0000313" key="6">
    <source>
        <dbReference type="Proteomes" id="UP000663829"/>
    </source>
</evidence>
<accession>A0A813VHD7</accession>
<dbReference type="PANTHER" id="PTHR15314">
    <property type="entry name" value="RIBONUCLEASE P PROTEIN SUBUNIT P20"/>
    <property type="match status" value="1"/>
</dbReference>
<dbReference type="SUPFAM" id="SSF82704">
    <property type="entry name" value="AlbA-like"/>
    <property type="match status" value="1"/>
</dbReference>
<gene>
    <name evidence="4" type="ORF">GPM918_LOCUS5668</name>
    <name evidence="5" type="ORF">SRO942_LOCUS5668</name>
</gene>
<keyword evidence="3" id="KW-0539">Nucleus</keyword>
<dbReference type="GO" id="GO:0003676">
    <property type="term" value="F:nucleic acid binding"/>
    <property type="evidence" value="ECO:0007669"/>
    <property type="project" value="InterPro"/>
</dbReference>
<evidence type="ECO:0000313" key="5">
    <source>
        <dbReference type="EMBL" id="CAF3630479.1"/>
    </source>
</evidence>
<dbReference type="Proteomes" id="UP000663829">
    <property type="component" value="Unassembled WGS sequence"/>
</dbReference>
<reference evidence="4" key="1">
    <citation type="submission" date="2021-02" db="EMBL/GenBank/DDBJ databases">
        <authorList>
            <person name="Nowell W R."/>
        </authorList>
    </citation>
    <scope>NUCLEOTIDE SEQUENCE</scope>
</reference>
<dbReference type="InterPro" id="IPR036882">
    <property type="entry name" value="Alba-like_dom_sf"/>
</dbReference>
<comment type="subcellular location">
    <subcellularLocation>
        <location evidence="1">Nucleus</location>
        <location evidence="1">Nucleolus</location>
    </subcellularLocation>
</comment>
<dbReference type="InterPro" id="IPR014612">
    <property type="entry name" value="Pop7/Rpp20"/>
</dbReference>
<sequence length="147" mass="17039">MSEVKEEKFHRDPEEYAIVKRLNKQFSKRPNDIYVTRKTNFKAQFERCMKLISIGGHREIYIYGMGAALQRTINLALQFQLKTNCHLHTQTSSIEVTDHLLPLLDDLEPISEMRYVSTIQIKCVMPSILNIPLTSTTTVNQDNKVVK</sequence>
<dbReference type="EMBL" id="CAJNOQ010000831">
    <property type="protein sequence ID" value="CAF0843105.1"/>
    <property type="molecule type" value="Genomic_DNA"/>
</dbReference>
<proteinExistence type="predicted"/>
<keyword evidence="6" id="KW-1185">Reference proteome</keyword>
<protein>
    <submittedName>
        <fullName evidence="4">Uncharacterized protein</fullName>
    </submittedName>
</protein>
<dbReference type="GO" id="GO:0001682">
    <property type="term" value="P:tRNA 5'-leader removal"/>
    <property type="evidence" value="ECO:0007669"/>
    <property type="project" value="InterPro"/>
</dbReference>
<dbReference type="Gene3D" id="3.30.110.20">
    <property type="entry name" value="Alba-like domain"/>
    <property type="match status" value="1"/>
</dbReference>
<dbReference type="Pfam" id="PF12328">
    <property type="entry name" value="Rpp20"/>
    <property type="match status" value="1"/>
</dbReference>
<dbReference type="EMBL" id="CAJOBC010000831">
    <property type="protein sequence ID" value="CAF3630479.1"/>
    <property type="molecule type" value="Genomic_DNA"/>
</dbReference>
<name>A0A813VHD7_9BILA</name>
<dbReference type="GO" id="GO:0005655">
    <property type="term" value="C:nucleolar ribonuclease P complex"/>
    <property type="evidence" value="ECO:0007669"/>
    <property type="project" value="InterPro"/>
</dbReference>
<dbReference type="Proteomes" id="UP000681722">
    <property type="component" value="Unassembled WGS sequence"/>
</dbReference>